<evidence type="ECO:0000313" key="2">
    <source>
        <dbReference type="Proteomes" id="UP000664779"/>
    </source>
</evidence>
<proteinExistence type="predicted"/>
<sequence>MTIENMPNLTRLTTEYHPEEDRIRISGLDRNEDVHVIWFTRRLCDLLIGEMVTRLRQDGPNAERDAFNFEEDLLQGFAQQKAEAGLEPSQKISAPASSEGWLCTSIDIQKPETATVLIFKSDKVAITPNVGFGPVELRQWLSILRSCYETANWPMTVWPEWILEAKKTASPAATPTILH</sequence>
<comment type="caution">
    <text evidence="1">The sequence shown here is derived from an EMBL/GenBank/DDBJ whole genome shotgun (WGS) entry which is preliminary data.</text>
</comment>
<organism evidence="1 2">
    <name type="scientific">Roseibium limicola</name>
    <dbReference type="NCBI Taxonomy" id="2816037"/>
    <lineage>
        <taxon>Bacteria</taxon>
        <taxon>Pseudomonadati</taxon>
        <taxon>Pseudomonadota</taxon>
        <taxon>Alphaproteobacteria</taxon>
        <taxon>Hyphomicrobiales</taxon>
        <taxon>Stappiaceae</taxon>
        <taxon>Roseibium</taxon>
    </lineage>
</organism>
<evidence type="ECO:0000313" key="1">
    <source>
        <dbReference type="EMBL" id="MBO0346813.1"/>
    </source>
</evidence>
<protein>
    <submittedName>
        <fullName evidence="1">Uncharacterized protein</fullName>
    </submittedName>
</protein>
<dbReference type="AlphaFoldDB" id="A0A939EQT1"/>
<keyword evidence="2" id="KW-1185">Reference proteome</keyword>
<accession>A0A939EQT1</accession>
<dbReference type="EMBL" id="JAFLNF010000007">
    <property type="protein sequence ID" value="MBO0346813.1"/>
    <property type="molecule type" value="Genomic_DNA"/>
</dbReference>
<dbReference type="Proteomes" id="UP000664779">
    <property type="component" value="Unassembled WGS sequence"/>
</dbReference>
<dbReference type="RefSeq" id="WP_206942969.1">
    <property type="nucleotide sequence ID" value="NZ_JAFLNF010000007.1"/>
</dbReference>
<gene>
    <name evidence="1" type="ORF">J0X15_16420</name>
</gene>
<reference evidence="1" key="1">
    <citation type="submission" date="2021-03" db="EMBL/GenBank/DDBJ databases">
        <title>Roseibium sp. CAU 1637 isolated from Incheon.</title>
        <authorList>
            <person name="Kim W."/>
        </authorList>
    </citation>
    <scope>NUCLEOTIDE SEQUENCE</scope>
    <source>
        <strain evidence="1">CAU 1637</strain>
    </source>
</reference>
<name>A0A939EQT1_9HYPH</name>